<accession>A0A132NQQ2</accession>
<comment type="caution">
    <text evidence="1">The sequence shown here is derived from an EMBL/GenBank/DDBJ whole genome shotgun (WGS) entry which is preliminary data.</text>
</comment>
<dbReference type="AlphaFoldDB" id="A0A132NQQ2"/>
<name>A0A132NQQ2_GIAIN</name>
<evidence type="ECO:0000313" key="2">
    <source>
        <dbReference type="Proteomes" id="UP000070089"/>
    </source>
</evidence>
<organism evidence="1 2">
    <name type="scientific">Giardia duodenalis assemblage B</name>
    <dbReference type="NCBI Taxonomy" id="1394984"/>
    <lineage>
        <taxon>Eukaryota</taxon>
        <taxon>Metamonada</taxon>
        <taxon>Diplomonadida</taxon>
        <taxon>Hexamitidae</taxon>
        <taxon>Giardiinae</taxon>
        <taxon>Giardia</taxon>
    </lineage>
</organism>
<gene>
    <name evidence="1" type="ORF">QR46_3613</name>
</gene>
<protein>
    <submittedName>
        <fullName evidence="1">Uncharacterized protein</fullName>
    </submittedName>
</protein>
<reference evidence="1 2" key="1">
    <citation type="journal article" date="2015" name="Mol. Biochem. Parasitol.">
        <title>Identification of polymorphic genes for use in assemblage B genotyping assays through comparative genomics of multiple assemblage B Giardia duodenalis isolates.</title>
        <authorList>
            <person name="Wielinga C."/>
            <person name="Thompson R.C."/>
            <person name="Monis P."/>
            <person name="Ryan U."/>
        </authorList>
    </citation>
    <scope>NUCLEOTIDE SEQUENCE [LARGE SCALE GENOMIC DNA]</scope>
    <source>
        <strain evidence="1 2">BAH15c1</strain>
    </source>
</reference>
<dbReference type="EMBL" id="JXTI01000119">
    <property type="protein sequence ID" value="KWX12404.1"/>
    <property type="molecule type" value="Genomic_DNA"/>
</dbReference>
<sequence length="251" mass="27354">MKTESLPNRLTAEKKLVVAFGNTLKCLHDTSRSFGALAKAFHCMASTEPLDYRSSVLSGAANARHFEDLFSEMAIGLDAGRRAFMQISKSVTRRAMNGFKAAAKLHSMVSAEQANDIISAYTGFEEEHIRALRSCFEGMACLAKATGQSALSSDYLAIASSLRPESAKAITLSRYRSLVKEATVNGTSTLILDRVTGQHNESIMSTGEYIFDSQSRSRGYQAGDVTRVGVDVQLNQRLSTGHRARAFQLPD</sequence>
<dbReference type="OrthoDB" id="10254653at2759"/>
<proteinExistence type="predicted"/>
<dbReference type="Proteomes" id="UP000070089">
    <property type="component" value="Unassembled WGS sequence"/>
</dbReference>
<dbReference type="VEuPathDB" id="GiardiaDB:QR46_3613"/>
<evidence type="ECO:0000313" key="1">
    <source>
        <dbReference type="EMBL" id="KWX12404.1"/>
    </source>
</evidence>